<name>A0ABN9WG34_9DINO</name>
<dbReference type="Gene3D" id="1.10.287.70">
    <property type="match status" value="1"/>
</dbReference>
<keyword evidence="10" id="KW-1185">Reference proteome</keyword>
<protein>
    <recommendedName>
        <fullName evidence="8">EF-hand domain-containing protein</fullName>
    </recommendedName>
</protein>
<dbReference type="InterPro" id="IPR002048">
    <property type="entry name" value="EF_hand_dom"/>
</dbReference>
<dbReference type="SUPFAM" id="SSF81324">
    <property type="entry name" value="Voltage-gated potassium channels"/>
    <property type="match status" value="1"/>
</dbReference>
<dbReference type="CDD" id="cd00051">
    <property type="entry name" value="EFh"/>
    <property type="match status" value="1"/>
</dbReference>
<dbReference type="PANTHER" id="PTHR10037">
    <property type="entry name" value="VOLTAGE-GATED CATION CHANNEL CALCIUM AND SODIUM"/>
    <property type="match status" value="1"/>
</dbReference>
<evidence type="ECO:0000256" key="4">
    <source>
        <dbReference type="ARBA" id="ARBA00022989"/>
    </source>
</evidence>
<gene>
    <name evidence="9" type="ORF">PCOR1329_LOCUS67015</name>
</gene>
<dbReference type="InterPro" id="IPR011992">
    <property type="entry name" value="EF-hand-dom_pair"/>
</dbReference>
<evidence type="ECO:0000256" key="3">
    <source>
        <dbReference type="ARBA" id="ARBA00022837"/>
    </source>
</evidence>
<keyword evidence="3" id="KW-0106">Calcium</keyword>
<comment type="caution">
    <text evidence="9">The sequence shown here is derived from an EMBL/GenBank/DDBJ whole genome shotgun (WGS) entry which is preliminary data.</text>
</comment>
<feature type="transmembrane region" description="Helical" evidence="7">
    <location>
        <begin position="320"/>
        <end position="343"/>
    </location>
</feature>
<comment type="subcellular location">
    <subcellularLocation>
        <location evidence="1">Membrane</location>
        <topology evidence="1">Multi-pass membrane protein</topology>
    </subcellularLocation>
</comment>
<dbReference type="Pfam" id="PF00520">
    <property type="entry name" value="Ion_trans"/>
    <property type="match status" value="1"/>
</dbReference>
<evidence type="ECO:0000313" key="9">
    <source>
        <dbReference type="EMBL" id="CAK0885387.1"/>
    </source>
</evidence>
<feature type="domain" description="EF-hand" evidence="8">
    <location>
        <begin position="510"/>
        <end position="545"/>
    </location>
</feature>
<feature type="transmembrane region" description="Helical" evidence="7">
    <location>
        <begin position="245"/>
        <end position="269"/>
    </location>
</feature>
<evidence type="ECO:0000256" key="5">
    <source>
        <dbReference type="ARBA" id="ARBA00023136"/>
    </source>
</evidence>
<feature type="transmembrane region" description="Helical" evidence="7">
    <location>
        <begin position="281"/>
        <end position="300"/>
    </location>
</feature>
<evidence type="ECO:0000256" key="1">
    <source>
        <dbReference type="ARBA" id="ARBA00004141"/>
    </source>
</evidence>
<dbReference type="EMBL" id="CAUYUJ010018663">
    <property type="protein sequence ID" value="CAK0885387.1"/>
    <property type="molecule type" value="Genomic_DNA"/>
</dbReference>
<dbReference type="PROSITE" id="PS00018">
    <property type="entry name" value="EF_HAND_1"/>
    <property type="match status" value="2"/>
</dbReference>
<dbReference type="SUPFAM" id="SSF47473">
    <property type="entry name" value="EF-hand"/>
    <property type="match status" value="1"/>
</dbReference>
<evidence type="ECO:0000256" key="2">
    <source>
        <dbReference type="ARBA" id="ARBA00022692"/>
    </source>
</evidence>
<feature type="region of interest" description="Disordered" evidence="6">
    <location>
        <begin position="1"/>
        <end position="77"/>
    </location>
</feature>
<dbReference type="Proteomes" id="UP001189429">
    <property type="component" value="Unassembled WGS sequence"/>
</dbReference>
<dbReference type="InterPro" id="IPR018247">
    <property type="entry name" value="EF_Hand_1_Ca_BS"/>
</dbReference>
<accession>A0ABN9WG34</accession>
<dbReference type="InterPro" id="IPR005821">
    <property type="entry name" value="Ion_trans_dom"/>
</dbReference>
<evidence type="ECO:0000256" key="7">
    <source>
        <dbReference type="SAM" id="Phobius"/>
    </source>
</evidence>
<feature type="region of interest" description="Disordered" evidence="6">
    <location>
        <begin position="157"/>
        <end position="211"/>
    </location>
</feature>
<evidence type="ECO:0000256" key="6">
    <source>
        <dbReference type="SAM" id="MobiDB-lite"/>
    </source>
</evidence>
<evidence type="ECO:0000313" key="10">
    <source>
        <dbReference type="Proteomes" id="UP001189429"/>
    </source>
</evidence>
<feature type="region of interest" description="Disordered" evidence="6">
    <location>
        <begin position="668"/>
        <end position="687"/>
    </location>
</feature>
<keyword evidence="2 7" id="KW-0812">Transmembrane</keyword>
<dbReference type="InterPro" id="IPR043203">
    <property type="entry name" value="VGCC_Ca_Na"/>
</dbReference>
<feature type="compositionally biased region" description="Polar residues" evidence="6">
    <location>
        <begin position="157"/>
        <end position="173"/>
    </location>
</feature>
<dbReference type="SMART" id="SM00054">
    <property type="entry name" value="EFh"/>
    <property type="match status" value="2"/>
</dbReference>
<dbReference type="Gene3D" id="1.10.238.10">
    <property type="entry name" value="EF-hand"/>
    <property type="match status" value="1"/>
</dbReference>
<feature type="domain" description="EF-hand" evidence="8">
    <location>
        <begin position="553"/>
        <end position="588"/>
    </location>
</feature>
<sequence length="709" mass="78103">MPRHAPQPRTPTPTPTAEIAQPPGSLPPLITDSPLGTPRSSRPLDATSSAARGGRCVSPRLCRGARPNSTSNGGAGFRDKLEALSATHDSEVAGLREKVLGLEDLVVRYQSLLDEAQGGHKKALRELLCSPSGGLVALAPVQKAASEVCSGYVLNDSSGSKPRTSFDPAQNHATAPKPAPSGVDPPTQDPSELPGQISSQAAAMSPAARRTVVDSLKRRRKKTRIKNSSQTDNNLTCLQRVVDHMLFDMLCAFMIINNSIIIGFEVQWLTTSDTEPEWTKIVGLLCFCFFFVELVIRVLADGVGCFFVFSENRNWNWFDFFLVTMSFVDFMALSGGDGLASVIGKGFKTIKMLRIIRVVRVFRFFNKLSQLAFMIVDSVKSLVWALIMLAIVIYVFAIFFTHYTSDHVRLNEMSDTSVLIREHFANLGMTVFTLFHCMLNGVSWYRIPSALYTIPGWTGPLLALGFVGYLSFTMLAVMNIITGVFVDNAVETARTQREFLVQKEMEVKEQWLKEMRKIFLEMDADSSGTVSKDEVNEFCNDDRVQYYLTALGLDVQDTEKLFDLLDEDNDGELELDEFLGGCLRLKGMARSIDVYSLYKLTASTSSTSHGIAKRLEDIERVLRENLPSLPATRGHRALLTKASLQEPQPRDSSSVDARSVLGLQAWDRPDMPCVPGSDAEGRQAWSADVPSVSVASGALRAGSVYSQPH</sequence>
<keyword evidence="4 7" id="KW-1133">Transmembrane helix</keyword>
<organism evidence="9 10">
    <name type="scientific">Prorocentrum cordatum</name>
    <dbReference type="NCBI Taxonomy" id="2364126"/>
    <lineage>
        <taxon>Eukaryota</taxon>
        <taxon>Sar</taxon>
        <taxon>Alveolata</taxon>
        <taxon>Dinophyceae</taxon>
        <taxon>Prorocentrales</taxon>
        <taxon>Prorocentraceae</taxon>
        <taxon>Prorocentrum</taxon>
    </lineage>
</organism>
<proteinExistence type="predicted"/>
<feature type="transmembrane region" description="Helical" evidence="7">
    <location>
        <begin position="382"/>
        <end position="403"/>
    </location>
</feature>
<dbReference type="Gene3D" id="1.20.120.350">
    <property type="entry name" value="Voltage-gated potassium channels. Chain C"/>
    <property type="match status" value="1"/>
</dbReference>
<reference evidence="9" key="1">
    <citation type="submission" date="2023-10" db="EMBL/GenBank/DDBJ databases">
        <authorList>
            <person name="Chen Y."/>
            <person name="Shah S."/>
            <person name="Dougan E. K."/>
            <person name="Thang M."/>
            <person name="Chan C."/>
        </authorList>
    </citation>
    <scope>NUCLEOTIDE SEQUENCE [LARGE SCALE GENOMIC DNA]</scope>
</reference>
<keyword evidence="5 7" id="KW-0472">Membrane</keyword>
<feature type="transmembrane region" description="Helical" evidence="7">
    <location>
        <begin position="424"/>
        <end position="446"/>
    </location>
</feature>
<dbReference type="PANTHER" id="PTHR10037:SF62">
    <property type="entry name" value="SODIUM CHANNEL PROTEIN 60E"/>
    <property type="match status" value="1"/>
</dbReference>
<dbReference type="InterPro" id="IPR027359">
    <property type="entry name" value="Volt_channel_dom_sf"/>
</dbReference>
<dbReference type="PROSITE" id="PS50222">
    <property type="entry name" value="EF_HAND_2"/>
    <property type="match status" value="2"/>
</dbReference>
<evidence type="ECO:0000259" key="8">
    <source>
        <dbReference type="PROSITE" id="PS50222"/>
    </source>
</evidence>